<dbReference type="GO" id="GO:0006412">
    <property type="term" value="P:translation"/>
    <property type="evidence" value="ECO:0007669"/>
    <property type="project" value="InterPro"/>
</dbReference>
<gene>
    <name evidence="6" type="ORF">CEUSTIGMA_g3173.t1</name>
</gene>
<reference evidence="6 7" key="1">
    <citation type="submission" date="2017-08" db="EMBL/GenBank/DDBJ databases">
        <title>Acidophilic green algal genome provides insights into adaptation to an acidic environment.</title>
        <authorList>
            <person name="Hirooka S."/>
            <person name="Hirose Y."/>
            <person name="Kanesaki Y."/>
            <person name="Higuchi S."/>
            <person name="Fujiwara T."/>
            <person name="Onuma R."/>
            <person name="Era A."/>
            <person name="Ohbayashi R."/>
            <person name="Uzuka A."/>
            <person name="Nozaki H."/>
            <person name="Yoshikawa H."/>
            <person name="Miyagishima S.Y."/>
        </authorList>
    </citation>
    <scope>NUCLEOTIDE SEQUENCE [LARGE SCALE GENOMIC DNA]</scope>
    <source>
        <strain evidence="6 7">NIES-2499</strain>
    </source>
</reference>
<dbReference type="Pfam" id="PF00327">
    <property type="entry name" value="Ribosomal_L30"/>
    <property type="match status" value="1"/>
</dbReference>
<dbReference type="NCBIfam" id="TIGR01308">
    <property type="entry name" value="rpmD_bact"/>
    <property type="match status" value="1"/>
</dbReference>
<evidence type="ECO:0000313" key="6">
    <source>
        <dbReference type="EMBL" id="GAX75730.1"/>
    </source>
</evidence>
<dbReference type="OrthoDB" id="509901at2759"/>
<sequence length="189" mass="22082">MAESEVIRSLFVTLRRSTAGKPQFQRRIVEALGLSRPHECVEKPNNASIRGMLMKVPHMVIVETDKMKYLNMMNEYYHDLCRPPVAINHGFPNIPISPLKMTAHTKQQLSEHVEANKQLRGFIENYVPKPPIKYLRERAVRERVRALTEHGLYSEEVKKINERDIALKLKWTRRKQSLKNTSPLEIESR</sequence>
<evidence type="ECO:0000259" key="5">
    <source>
        <dbReference type="Pfam" id="PF00327"/>
    </source>
</evidence>
<organism evidence="6 7">
    <name type="scientific">Chlamydomonas eustigma</name>
    <dbReference type="NCBI Taxonomy" id="1157962"/>
    <lineage>
        <taxon>Eukaryota</taxon>
        <taxon>Viridiplantae</taxon>
        <taxon>Chlorophyta</taxon>
        <taxon>core chlorophytes</taxon>
        <taxon>Chlorophyceae</taxon>
        <taxon>CS clade</taxon>
        <taxon>Chlamydomonadales</taxon>
        <taxon>Chlamydomonadaceae</taxon>
        <taxon>Chlamydomonas</taxon>
    </lineage>
</organism>
<dbReference type="EMBL" id="BEGY01000013">
    <property type="protein sequence ID" value="GAX75730.1"/>
    <property type="molecule type" value="Genomic_DNA"/>
</dbReference>
<comment type="similarity">
    <text evidence="1">Belongs to the universal ribosomal protein uL30 family.</text>
</comment>
<dbReference type="AlphaFoldDB" id="A0A250WYZ8"/>
<protein>
    <recommendedName>
        <fullName evidence="4">Large ribosomal subunit protein uL30m</fullName>
    </recommendedName>
</protein>
<keyword evidence="3" id="KW-0687">Ribonucleoprotein</keyword>
<evidence type="ECO:0000313" key="7">
    <source>
        <dbReference type="Proteomes" id="UP000232323"/>
    </source>
</evidence>
<comment type="caution">
    <text evidence="6">The sequence shown here is derived from an EMBL/GenBank/DDBJ whole genome shotgun (WGS) entry which is preliminary data.</text>
</comment>
<dbReference type="CDD" id="cd01658">
    <property type="entry name" value="Ribosomal_L30"/>
    <property type="match status" value="1"/>
</dbReference>
<dbReference type="GO" id="GO:0003735">
    <property type="term" value="F:structural constituent of ribosome"/>
    <property type="evidence" value="ECO:0007669"/>
    <property type="project" value="InterPro"/>
</dbReference>
<dbReference type="InterPro" id="IPR036919">
    <property type="entry name" value="Ribo_uL30_ferredoxin-like_sf"/>
</dbReference>
<evidence type="ECO:0000256" key="3">
    <source>
        <dbReference type="ARBA" id="ARBA00023274"/>
    </source>
</evidence>
<dbReference type="PANTHER" id="PTHR15892:SF2">
    <property type="entry name" value="LARGE RIBOSOMAL SUBUNIT PROTEIN UL30M"/>
    <property type="match status" value="1"/>
</dbReference>
<dbReference type="GO" id="GO:0015934">
    <property type="term" value="C:large ribosomal subunit"/>
    <property type="evidence" value="ECO:0007669"/>
    <property type="project" value="InterPro"/>
</dbReference>
<evidence type="ECO:0000256" key="1">
    <source>
        <dbReference type="ARBA" id="ARBA00007594"/>
    </source>
</evidence>
<dbReference type="STRING" id="1157962.A0A250WYZ8"/>
<accession>A0A250WYZ8</accession>
<dbReference type="InterPro" id="IPR016082">
    <property type="entry name" value="Ribosomal_uL30_ferredoxin-like"/>
</dbReference>
<dbReference type="SUPFAM" id="SSF55129">
    <property type="entry name" value="Ribosomal protein L30p/L7e"/>
    <property type="match status" value="1"/>
</dbReference>
<evidence type="ECO:0000256" key="2">
    <source>
        <dbReference type="ARBA" id="ARBA00022980"/>
    </source>
</evidence>
<keyword evidence="7" id="KW-1185">Reference proteome</keyword>
<keyword evidence="2" id="KW-0689">Ribosomal protein</keyword>
<dbReference type="Proteomes" id="UP000232323">
    <property type="component" value="Unassembled WGS sequence"/>
</dbReference>
<evidence type="ECO:0000256" key="4">
    <source>
        <dbReference type="ARBA" id="ARBA00035281"/>
    </source>
</evidence>
<name>A0A250WYZ8_9CHLO</name>
<dbReference type="InterPro" id="IPR005996">
    <property type="entry name" value="Ribosomal_uL30_bac-type"/>
</dbReference>
<feature type="domain" description="Large ribosomal subunit protein uL30-like ferredoxin-like fold" evidence="5">
    <location>
        <begin position="10"/>
        <end position="60"/>
    </location>
</feature>
<proteinExistence type="inferred from homology"/>
<dbReference type="Gene3D" id="3.30.1390.20">
    <property type="entry name" value="Ribosomal protein L30, ferredoxin-like fold domain"/>
    <property type="match status" value="1"/>
</dbReference>
<dbReference type="GO" id="GO:0005739">
    <property type="term" value="C:mitochondrion"/>
    <property type="evidence" value="ECO:0007669"/>
    <property type="project" value="TreeGrafter"/>
</dbReference>
<dbReference type="PANTHER" id="PTHR15892">
    <property type="entry name" value="MITOCHONDRIAL RIBOSOMAL PROTEIN L30"/>
    <property type="match status" value="1"/>
</dbReference>